<dbReference type="EC" id="3.4.21.89" evidence="5"/>
<dbReference type="SUPFAM" id="SSF51306">
    <property type="entry name" value="LexA/Signal peptidase"/>
    <property type="match status" value="1"/>
</dbReference>
<comment type="caution">
    <text evidence="9">The sequence shown here is derived from an EMBL/GenBank/DDBJ whole genome shotgun (WGS) entry which is preliminary data.</text>
</comment>
<dbReference type="GO" id="GO:0004252">
    <property type="term" value="F:serine-type endopeptidase activity"/>
    <property type="evidence" value="ECO:0007669"/>
    <property type="project" value="UniProtKB-UniRule"/>
</dbReference>
<evidence type="ECO:0000313" key="10">
    <source>
        <dbReference type="Proteomes" id="UP001139289"/>
    </source>
</evidence>
<evidence type="ECO:0000256" key="2">
    <source>
        <dbReference type="ARBA" id="ARBA00022692"/>
    </source>
</evidence>
<proteinExistence type="predicted"/>
<accession>A0A9X1LLS2</accession>
<evidence type="ECO:0000313" key="9">
    <source>
        <dbReference type="EMBL" id="MCC2027981.1"/>
    </source>
</evidence>
<dbReference type="CDD" id="cd06530">
    <property type="entry name" value="S26_SPase_I"/>
    <property type="match status" value="1"/>
</dbReference>
<feature type="domain" description="Peptidase S26" evidence="8">
    <location>
        <begin position="42"/>
        <end position="118"/>
    </location>
</feature>
<dbReference type="PRINTS" id="PR00728">
    <property type="entry name" value="SIGNALPTASE"/>
</dbReference>
<keyword evidence="4 7" id="KW-0472">Membrane</keyword>
<dbReference type="InterPro" id="IPR036286">
    <property type="entry name" value="LexA/Signal_pep-like_sf"/>
</dbReference>
<dbReference type="Gene3D" id="2.10.109.10">
    <property type="entry name" value="Umud Fragment, subunit A"/>
    <property type="match status" value="1"/>
</dbReference>
<evidence type="ECO:0000256" key="1">
    <source>
        <dbReference type="ARBA" id="ARBA00004370"/>
    </source>
</evidence>
<gene>
    <name evidence="9" type="ORF">KEC56_00295</name>
</gene>
<dbReference type="PANTHER" id="PTHR10806">
    <property type="entry name" value="SIGNAL PEPTIDASE COMPLEX CATALYTIC SUBUNIT SEC11"/>
    <property type="match status" value="1"/>
</dbReference>
<keyword evidence="10" id="KW-1185">Reference proteome</keyword>
<dbReference type="RefSeq" id="WP_227529346.1">
    <property type="nucleotide sequence ID" value="NZ_JAGTTM010000001.1"/>
</dbReference>
<evidence type="ECO:0000256" key="3">
    <source>
        <dbReference type="ARBA" id="ARBA00022989"/>
    </source>
</evidence>
<reference evidence="9" key="1">
    <citation type="submission" date="2021-04" db="EMBL/GenBank/DDBJ databases">
        <title>Microbacterium tenobrionis sp. nov. and Microbacterium allomyrinae sp. nov., isolated from larvae of Tenobrio molitor and Allomyrina dichotoma, respectively.</title>
        <authorList>
            <person name="Lee S.D."/>
        </authorList>
    </citation>
    <scope>NUCLEOTIDE SEQUENCE</scope>
    <source>
        <strain evidence="9">YMB-B2</strain>
    </source>
</reference>
<dbReference type="Proteomes" id="UP001139289">
    <property type="component" value="Unassembled WGS sequence"/>
</dbReference>
<evidence type="ECO:0000256" key="6">
    <source>
        <dbReference type="SAM" id="MobiDB-lite"/>
    </source>
</evidence>
<dbReference type="InterPro" id="IPR019533">
    <property type="entry name" value="Peptidase_S26"/>
</dbReference>
<comment type="subcellular location">
    <subcellularLocation>
        <location evidence="1">Membrane</location>
    </subcellularLocation>
</comment>
<keyword evidence="9" id="KW-0378">Hydrolase</keyword>
<sequence>MIAVHEDATETAEAPQPVDADTEQRVSWWRMLLGGASWALLVAMIALAAAVIVVPAVTGAKTYTVLTGSMEPTYPPGTLVVVRPVAPDELSMGDVITFQLRSGEAQVATHRIVGVGADATGEPLFVTRGDANNVDDEDPVRPVQVIGKLWYAVPYIGWVNNVINGSARAWAIPIAAVGLFAYGAVMVLHAARERRRGSRAARAEA</sequence>
<dbReference type="InterPro" id="IPR001733">
    <property type="entry name" value="Peptidase_S26B"/>
</dbReference>
<evidence type="ECO:0000256" key="5">
    <source>
        <dbReference type="NCBIfam" id="TIGR02228"/>
    </source>
</evidence>
<feature type="transmembrane region" description="Helical" evidence="7">
    <location>
        <begin position="170"/>
        <end position="191"/>
    </location>
</feature>
<evidence type="ECO:0000256" key="4">
    <source>
        <dbReference type="ARBA" id="ARBA00023136"/>
    </source>
</evidence>
<keyword evidence="2 7" id="KW-0812">Transmembrane</keyword>
<protein>
    <recommendedName>
        <fullName evidence="5">Signal peptidase I</fullName>
        <ecNumber evidence="5">3.4.21.89</ecNumber>
    </recommendedName>
</protein>
<dbReference type="GO" id="GO:0009003">
    <property type="term" value="F:signal peptidase activity"/>
    <property type="evidence" value="ECO:0007669"/>
    <property type="project" value="UniProtKB-EC"/>
</dbReference>
<keyword evidence="3 7" id="KW-1133">Transmembrane helix</keyword>
<dbReference type="EMBL" id="JAGTTM010000001">
    <property type="protein sequence ID" value="MCC2027981.1"/>
    <property type="molecule type" value="Genomic_DNA"/>
</dbReference>
<dbReference type="GO" id="GO:0016020">
    <property type="term" value="C:membrane"/>
    <property type="evidence" value="ECO:0007669"/>
    <property type="project" value="UniProtKB-SubCell"/>
</dbReference>
<dbReference type="GO" id="GO:0006465">
    <property type="term" value="P:signal peptide processing"/>
    <property type="evidence" value="ECO:0007669"/>
    <property type="project" value="UniProtKB-UniRule"/>
</dbReference>
<name>A0A9X1LLS2_9MICO</name>
<dbReference type="NCBIfam" id="TIGR02228">
    <property type="entry name" value="sigpep_I_arch"/>
    <property type="match status" value="1"/>
</dbReference>
<feature type="transmembrane region" description="Helical" evidence="7">
    <location>
        <begin position="32"/>
        <end position="57"/>
    </location>
</feature>
<dbReference type="Pfam" id="PF10502">
    <property type="entry name" value="Peptidase_S26"/>
    <property type="match status" value="1"/>
</dbReference>
<dbReference type="PANTHER" id="PTHR10806:SF6">
    <property type="entry name" value="SIGNAL PEPTIDASE COMPLEX CATALYTIC SUBUNIT SEC11"/>
    <property type="match status" value="1"/>
</dbReference>
<feature type="region of interest" description="Disordered" evidence="6">
    <location>
        <begin position="1"/>
        <end position="20"/>
    </location>
</feature>
<organism evidence="9 10">
    <name type="scientific">Microbacterium tenebrionis</name>
    <dbReference type="NCBI Taxonomy" id="2830665"/>
    <lineage>
        <taxon>Bacteria</taxon>
        <taxon>Bacillati</taxon>
        <taxon>Actinomycetota</taxon>
        <taxon>Actinomycetes</taxon>
        <taxon>Micrococcales</taxon>
        <taxon>Microbacteriaceae</taxon>
        <taxon>Microbacterium</taxon>
    </lineage>
</organism>
<dbReference type="AlphaFoldDB" id="A0A9X1LLS2"/>
<evidence type="ECO:0000256" key="7">
    <source>
        <dbReference type="SAM" id="Phobius"/>
    </source>
</evidence>
<evidence type="ECO:0000259" key="8">
    <source>
        <dbReference type="Pfam" id="PF10502"/>
    </source>
</evidence>